<dbReference type="HOGENOM" id="CLU_101062_0_0_1"/>
<feature type="transmembrane region" description="Helical" evidence="1">
    <location>
        <begin position="87"/>
        <end position="114"/>
    </location>
</feature>
<name>A0A067SFE8_GALM3</name>
<evidence type="ECO:0000256" key="1">
    <source>
        <dbReference type="SAM" id="Phobius"/>
    </source>
</evidence>
<protein>
    <submittedName>
        <fullName evidence="2">Uncharacterized protein</fullName>
    </submittedName>
</protein>
<keyword evidence="1" id="KW-1133">Transmembrane helix</keyword>
<organism evidence="2 3">
    <name type="scientific">Galerina marginata (strain CBS 339.88)</name>
    <dbReference type="NCBI Taxonomy" id="685588"/>
    <lineage>
        <taxon>Eukaryota</taxon>
        <taxon>Fungi</taxon>
        <taxon>Dikarya</taxon>
        <taxon>Basidiomycota</taxon>
        <taxon>Agaricomycotina</taxon>
        <taxon>Agaricomycetes</taxon>
        <taxon>Agaricomycetidae</taxon>
        <taxon>Agaricales</taxon>
        <taxon>Agaricineae</taxon>
        <taxon>Strophariaceae</taxon>
        <taxon>Galerina</taxon>
    </lineage>
</organism>
<dbReference type="EMBL" id="KL142406">
    <property type="protein sequence ID" value="KDR68742.1"/>
    <property type="molecule type" value="Genomic_DNA"/>
</dbReference>
<keyword evidence="1" id="KW-0472">Membrane</keyword>
<gene>
    <name evidence="2" type="ORF">GALMADRAFT_1027229</name>
</gene>
<evidence type="ECO:0000313" key="2">
    <source>
        <dbReference type="EMBL" id="KDR68742.1"/>
    </source>
</evidence>
<feature type="transmembrane region" description="Helical" evidence="1">
    <location>
        <begin position="45"/>
        <end position="66"/>
    </location>
</feature>
<sequence>MESATYIHPAPALARQIHRLLWMSVGFSLFALAFSMVTLGEMSVWITPSAFVFGISHNITLLVRSAKERKQTAQARVGKLPATATKASIICSWILAVVWCAAIATLIVFGIDFLGANDFPVWRVVPWFECAFAIFEVVTLITLAVMCKRERHAVAGNANTAKWYQLGAYHV</sequence>
<keyword evidence="1" id="KW-0812">Transmembrane</keyword>
<reference evidence="3" key="1">
    <citation type="journal article" date="2014" name="Proc. Natl. Acad. Sci. U.S.A.">
        <title>Extensive sampling of basidiomycete genomes demonstrates inadequacy of the white-rot/brown-rot paradigm for wood decay fungi.</title>
        <authorList>
            <person name="Riley R."/>
            <person name="Salamov A.A."/>
            <person name="Brown D.W."/>
            <person name="Nagy L.G."/>
            <person name="Floudas D."/>
            <person name="Held B.W."/>
            <person name="Levasseur A."/>
            <person name="Lombard V."/>
            <person name="Morin E."/>
            <person name="Otillar R."/>
            <person name="Lindquist E.A."/>
            <person name="Sun H."/>
            <person name="LaButti K.M."/>
            <person name="Schmutz J."/>
            <person name="Jabbour D."/>
            <person name="Luo H."/>
            <person name="Baker S.E."/>
            <person name="Pisabarro A.G."/>
            <person name="Walton J.D."/>
            <person name="Blanchette R.A."/>
            <person name="Henrissat B."/>
            <person name="Martin F."/>
            <person name="Cullen D."/>
            <person name="Hibbett D.S."/>
            <person name="Grigoriev I.V."/>
        </authorList>
    </citation>
    <scope>NUCLEOTIDE SEQUENCE [LARGE SCALE GENOMIC DNA]</scope>
    <source>
        <strain evidence="3">CBS 339.88</strain>
    </source>
</reference>
<keyword evidence="3" id="KW-1185">Reference proteome</keyword>
<dbReference type="AlphaFoldDB" id="A0A067SFE8"/>
<proteinExistence type="predicted"/>
<feature type="transmembrane region" description="Helical" evidence="1">
    <location>
        <begin position="20"/>
        <end position="39"/>
    </location>
</feature>
<dbReference type="Proteomes" id="UP000027222">
    <property type="component" value="Unassembled WGS sequence"/>
</dbReference>
<feature type="transmembrane region" description="Helical" evidence="1">
    <location>
        <begin position="126"/>
        <end position="147"/>
    </location>
</feature>
<accession>A0A067SFE8</accession>
<evidence type="ECO:0000313" key="3">
    <source>
        <dbReference type="Proteomes" id="UP000027222"/>
    </source>
</evidence>
<dbReference type="OrthoDB" id="2853572at2759"/>